<feature type="transmembrane region" description="Helical" evidence="6">
    <location>
        <begin position="151"/>
        <end position="169"/>
    </location>
</feature>
<feature type="transmembrane region" description="Helical" evidence="6">
    <location>
        <begin position="120"/>
        <end position="139"/>
    </location>
</feature>
<comment type="caution">
    <text evidence="7">The sequence shown here is derived from an EMBL/GenBank/DDBJ whole genome shotgun (WGS) entry which is preliminary data.</text>
</comment>
<dbReference type="Proteomes" id="UP001501581">
    <property type="component" value="Unassembled WGS sequence"/>
</dbReference>
<evidence type="ECO:0000256" key="5">
    <source>
        <dbReference type="ARBA" id="ARBA00023136"/>
    </source>
</evidence>
<feature type="transmembrane region" description="Helical" evidence="6">
    <location>
        <begin position="90"/>
        <end position="108"/>
    </location>
</feature>
<dbReference type="EMBL" id="BAAALG010000005">
    <property type="protein sequence ID" value="GAA1097689.1"/>
    <property type="molecule type" value="Genomic_DNA"/>
</dbReference>
<feature type="transmembrane region" description="Helical" evidence="6">
    <location>
        <begin position="52"/>
        <end position="78"/>
    </location>
</feature>
<feature type="transmembrane region" description="Helical" evidence="6">
    <location>
        <begin position="375"/>
        <end position="394"/>
    </location>
</feature>
<evidence type="ECO:0000256" key="1">
    <source>
        <dbReference type="ARBA" id="ARBA00004651"/>
    </source>
</evidence>
<evidence type="ECO:0000256" key="3">
    <source>
        <dbReference type="ARBA" id="ARBA00022692"/>
    </source>
</evidence>
<sequence>MVGGWSPLLLIVAAVPMVAVILCFGELNRAEPDCGTCYSWTSRALRPRAGQLTGWIVIAACVLVMTNLIQMAAVYLFTVLGADSLAESRLAQAVAGVALLAAMAWLAYRGITVAARVQVALLIAELLGLVWFAGAALLADPLPQRVEVDPSFSGVVAAFLVAVFLYWGWDSSFSVNEESTEPTRTPVAAALWAMAALVVLYAGFTWAVTRYAGAGLLAEIGEGDLTAVLADRLLGSSGGTLLAGAILASALASAQTTILPSARSVVAMAHRGDLPAPLGAVQANGSPTAATWSITVLSAIAYVALVFSSEAMLADSVAATALLVAGYYLITCATVPLYFGRAAWQRPWRRMLLPVATAVLFVVVLAESIRDASTTTLAVTAVVAVLGGVVLPWARTRLWA</sequence>
<keyword evidence="4 6" id="KW-1133">Transmembrane helix</keyword>
<dbReference type="InterPro" id="IPR002293">
    <property type="entry name" value="AA/rel_permease1"/>
</dbReference>
<proteinExistence type="predicted"/>
<accession>A0ABN1TQL0</accession>
<feature type="transmembrane region" description="Helical" evidence="6">
    <location>
        <begin position="190"/>
        <end position="213"/>
    </location>
</feature>
<feature type="transmembrane region" description="Helical" evidence="6">
    <location>
        <begin position="351"/>
        <end position="369"/>
    </location>
</feature>
<dbReference type="Gene3D" id="1.20.1740.10">
    <property type="entry name" value="Amino acid/polyamine transporter I"/>
    <property type="match status" value="1"/>
</dbReference>
<evidence type="ECO:0000256" key="6">
    <source>
        <dbReference type="SAM" id="Phobius"/>
    </source>
</evidence>
<dbReference type="Pfam" id="PF13520">
    <property type="entry name" value="AA_permease_2"/>
    <property type="match status" value="1"/>
</dbReference>
<protein>
    <recommendedName>
        <fullName evidence="9">Amino acid transporter</fullName>
    </recommendedName>
</protein>
<reference evidence="7 8" key="1">
    <citation type="journal article" date="2019" name="Int. J. Syst. Evol. Microbiol.">
        <title>The Global Catalogue of Microorganisms (GCM) 10K type strain sequencing project: providing services to taxonomists for standard genome sequencing and annotation.</title>
        <authorList>
            <consortium name="The Broad Institute Genomics Platform"/>
            <consortium name="The Broad Institute Genome Sequencing Center for Infectious Disease"/>
            <person name="Wu L."/>
            <person name="Ma J."/>
        </authorList>
    </citation>
    <scope>NUCLEOTIDE SEQUENCE [LARGE SCALE GENOMIC DNA]</scope>
    <source>
        <strain evidence="7 8">JCM 13008</strain>
    </source>
</reference>
<feature type="transmembrane region" description="Helical" evidence="6">
    <location>
        <begin position="319"/>
        <end position="339"/>
    </location>
</feature>
<feature type="transmembrane region" description="Helical" evidence="6">
    <location>
        <begin position="289"/>
        <end position="307"/>
    </location>
</feature>
<dbReference type="PANTHER" id="PTHR42770">
    <property type="entry name" value="AMINO ACID TRANSPORTER-RELATED"/>
    <property type="match status" value="1"/>
</dbReference>
<feature type="transmembrane region" description="Helical" evidence="6">
    <location>
        <begin position="6"/>
        <end position="24"/>
    </location>
</feature>
<dbReference type="PANTHER" id="PTHR42770:SF16">
    <property type="entry name" value="AMINO ACID PERMEASE"/>
    <property type="match status" value="1"/>
</dbReference>
<evidence type="ECO:0008006" key="9">
    <source>
        <dbReference type="Google" id="ProtNLM"/>
    </source>
</evidence>
<keyword evidence="3 6" id="KW-0812">Transmembrane</keyword>
<dbReference type="PIRSF" id="PIRSF006060">
    <property type="entry name" value="AA_transporter"/>
    <property type="match status" value="1"/>
</dbReference>
<gene>
    <name evidence="7" type="ORF">GCM10009668_13580</name>
</gene>
<evidence type="ECO:0000256" key="2">
    <source>
        <dbReference type="ARBA" id="ARBA00022475"/>
    </source>
</evidence>
<keyword evidence="8" id="KW-1185">Reference proteome</keyword>
<keyword evidence="5 6" id="KW-0472">Membrane</keyword>
<keyword evidence="2" id="KW-1003">Cell membrane</keyword>
<name>A0ABN1TQL0_9ACTN</name>
<dbReference type="InterPro" id="IPR050367">
    <property type="entry name" value="APC_superfamily"/>
</dbReference>
<organism evidence="7 8">
    <name type="scientific">Nocardioides dubius</name>
    <dbReference type="NCBI Taxonomy" id="317019"/>
    <lineage>
        <taxon>Bacteria</taxon>
        <taxon>Bacillati</taxon>
        <taxon>Actinomycetota</taxon>
        <taxon>Actinomycetes</taxon>
        <taxon>Propionibacteriales</taxon>
        <taxon>Nocardioidaceae</taxon>
        <taxon>Nocardioides</taxon>
    </lineage>
</organism>
<feature type="transmembrane region" description="Helical" evidence="6">
    <location>
        <begin position="233"/>
        <end position="254"/>
    </location>
</feature>
<evidence type="ECO:0000313" key="7">
    <source>
        <dbReference type="EMBL" id="GAA1097689.1"/>
    </source>
</evidence>
<evidence type="ECO:0000256" key="4">
    <source>
        <dbReference type="ARBA" id="ARBA00022989"/>
    </source>
</evidence>
<comment type="subcellular location">
    <subcellularLocation>
        <location evidence="1">Cell membrane</location>
        <topology evidence="1">Multi-pass membrane protein</topology>
    </subcellularLocation>
</comment>
<evidence type="ECO:0000313" key="8">
    <source>
        <dbReference type="Proteomes" id="UP001501581"/>
    </source>
</evidence>